<proteinExistence type="predicted"/>
<evidence type="ECO:0000313" key="2">
    <source>
        <dbReference type="Proteomes" id="UP001156601"/>
    </source>
</evidence>
<gene>
    <name evidence="1" type="ORF">GCM10007852_33960</name>
</gene>
<dbReference type="Proteomes" id="UP001156601">
    <property type="component" value="Unassembled WGS sequence"/>
</dbReference>
<organism evidence="1 2">
    <name type="scientific">Agaribacter marinus</name>
    <dbReference type="NCBI Taxonomy" id="1431249"/>
    <lineage>
        <taxon>Bacteria</taxon>
        <taxon>Pseudomonadati</taxon>
        <taxon>Pseudomonadota</taxon>
        <taxon>Gammaproteobacteria</taxon>
        <taxon>Alteromonadales</taxon>
        <taxon>Alteromonadaceae</taxon>
        <taxon>Agaribacter</taxon>
    </lineage>
</organism>
<name>A0AA37T5G0_9ALTE</name>
<protein>
    <submittedName>
        <fullName evidence="1">Uncharacterized protein</fullName>
    </submittedName>
</protein>
<reference evidence="1" key="2">
    <citation type="submission" date="2023-01" db="EMBL/GenBank/DDBJ databases">
        <title>Draft genome sequence of Agaribacter marinus strain NBRC 110023.</title>
        <authorList>
            <person name="Sun Q."/>
            <person name="Mori K."/>
        </authorList>
    </citation>
    <scope>NUCLEOTIDE SEQUENCE</scope>
    <source>
        <strain evidence="1">NBRC 110023</strain>
    </source>
</reference>
<comment type="caution">
    <text evidence="1">The sequence shown here is derived from an EMBL/GenBank/DDBJ whole genome shotgun (WGS) entry which is preliminary data.</text>
</comment>
<keyword evidence="2" id="KW-1185">Reference proteome</keyword>
<dbReference type="EMBL" id="BSOT01000010">
    <property type="protein sequence ID" value="GLR72488.1"/>
    <property type="molecule type" value="Genomic_DNA"/>
</dbReference>
<evidence type="ECO:0000313" key="1">
    <source>
        <dbReference type="EMBL" id="GLR72488.1"/>
    </source>
</evidence>
<sequence>MNILRRFIALVFLILYVIGTDDVRANENLHLVAITNKSISTLTKSDIHAYFSLRKQLLPSGNKVVLITLPLNSPETLRFSQIVFDYYPYQLARAWDARVFAGKGALPIEKPDKTSLIKFITATQASIGYLLLDIDEIDTLSEQVNVFPIEE</sequence>
<dbReference type="RefSeq" id="WP_284218904.1">
    <property type="nucleotide sequence ID" value="NZ_BSOT01000010.1"/>
</dbReference>
<accession>A0AA37T5G0</accession>
<reference evidence="1" key="1">
    <citation type="journal article" date="2014" name="Int. J. Syst. Evol. Microbiol.">
        <title>Complete genome sequence of Corynebacterium casei LMG S-19264T (=DSM 44701T), isolated from a smear-ripened cheese.</title>
        <authorList>
            <consortium name="US DOE Joint Genome Institute (JGI-PGF)"/>
            <person name="Walter F."/>
            <person name="Albersmeier A."/>
            <person name="Kalinowski J."/>
            <person name="Ruckert C."/>
        </authorList>
    </citation>
    <scope>NUCLEOTIDE SEQUENCE</scope>
    <source>
        <strain evidence="1">NBRC 110023</strain>
    </source>
</reference>
<dbReference type="AlphaFoldDB" id="A0AA37T5G0"/>